<dbReference type="InterPro" id="IPR037278">
    <property type="entry name" value="ARFGAP/RecO"/>
</dbReference>
<dbReference type="InterPro" id="IPR001164">
    <property type="entry name" value="ArfGAP_dom"/>
</dbReference>
<keyword evidence="1" id="KW-0862">Zinc</keyword>
<feature type="compositionally biased region" description="Polar residues" evidence="2">
    <location>
        <begin position="437"/>
        <end position="451"/>
    </location>
</feature>
<dbReference type="AlphaFoldDB" id="A0A6T7J753"/>
<dbReference type="Pfam" id="PF01412">
    <property type="entry name" value="ArfGap"/>
    <property type="match status" value="1"/>
</dbReference>
<evidence type="ECO:0000259" key="3">
    <source>
        <dbReference type="PROSITE" id="PS50115"/>
    </source>
</evidence>
<dbReference type="GO" id="GO:0008270">
    <property type="term" value="F:zinc ion binding"/>
    <property type="evidence" value="ECO:0007669"/>
    <property type="project" value="UniProtKB-KW"/>
</dbReference>
<feature type="compositionally biased region" description="Acidic residues" evidence="2">
    <location>
        <begin position="146"/>
        <end position="156"/>
    </location>
</feature>
<dbReference type="EMBL" id="HBHQ01021122">
    <property type="protein sequence ID" value="CAD9822409.1"/>
    <property type="molecule type" value="Transcribed_RNA"/>
</dbReference>
<dbReference type="GO" id="GO:0005096">
    <property type="term" value="F:GTPase activator activity"/>
    <property type="evidence" value="ECO:0007669"/>
    <property type="project" value="InterPro"/>
</dbReference>
<dbReference type="CDD" id="cd08204">
    <property type="entry name" value="ArfGap"/>
    <property type="match status" value="1"/>
</dbReference>
<gene>
    <name evidence="4" type="ORF">ASEP1449_LOCUS14242</name>
    <name evidence="5" type="ORF">ASEP1449_LOCUS14243</name>
</gene>
<keyword evidence="1" id="KW-0863">Zinc-finger</keyword>
<feature type="region of interest" description="Disordered" evidence="2">
    <location>
        <begin position="144"/>
        <end position="250"/>
    </location>
</feature>
<dbReference type="PRINTS" id="PR00405">
    <property type="entry name" value="REVINTRACTNG"/>
</dbReference>
<evidence type="ECO:0000313" key="4">
    <source>
        <dbReference type="EMBL" id="CAD9822408.1"/>
    </source>
</evidence>
<feature type="domain" description="Arf-GAP" evidence="3">
    <location>
        <begin position="8"/>
        <end position="131"/>
    </location>
</feature>
<reference evidence="4" key="1">
    <citation type="submission" date="2021-01" db="EMBL/GenBank/DDBJ databases">
        <authorList>
            <person name="Corre E."/>
            <person name="Pelletier E."/>
            <person name="Niang G."/>
            <person name="Scheremetjew M."/>
            <person name="Finn R."/>
            <person name="Kale V."/>
            <person name="Holt S."/>
            <person name="Cochrane G."/>
            <person name="Meng A."/>
            <person name="Brown T."/>
            <person name="Cohen L."/>
        </authorList>
    </citation>
    <scope>NUCLEOTIDE SEQUENCE</scope>
    <source>
        <strain evidence="4">CCMP2084</strain>
    </source>
</reference>
<feature type="compositionally biased region" description="Basic and acidic residues" evidence="2">
    <location>
        <begin position="178"/>
        <end position="187"/>
    </location>
</feature>
<evidence type="ECO:0000256" key="1">
    <source>
        <dbReference type="PROSITE-ProRule" id="PRU00288"/>
    </source>
</evidence>
<dbReference type="PANTHER" id="PTHR45705:SF1">
    <property type="entry name" value="FI20236P1"/>
    <property type="match status" value="1"/>
</dbReference>
<dbReference type="PANTHER" id="PTHR45705">
    <property type="entry name" value="FI20236P1"/>
    <property type="match status" value="1"/>
</dbReference>
<dbReference type="InterPro" id="IPR038508">
    <property type="entry name" value="ArfGAP_dom_sf"/>
</dbReference>
<accession>A0A6T7J753</accession>
<dbReference type="SMART" id="SM00105">
    <property type="entry name" value="ArfGap"/>
    <property type="match status" value="1"/>
</dbReference>
<sequence length="473" mass="51327">MASQSELKKRLKVLMSRQENMVCSDCPERQPRWASLIVPPQGSPQGALPIGAFCCLECSGSHRRLGVHISFVRSINLDSWKEREVQAMENGGNKKVNSIYEARLHAPKPVAGADGPTRERFIRDKYERRKYFDGSILARYYQGGMSEEESDSDEAEPTARQSRRQPKAGVQGRSPSEAARKRAEARKARLTGVSTSNNAGANHKVAASPRRHTAPPKAPEVDLLDFGSMPTTEQGKNPPAPPSNSSSPTLDLFADLSVSRQNGGSNAPANPAAVQAVNNAANAAASTMNKPSQPKKMSSDEILAMFNTPSQQQGFPMASNGGMMMPTNNNMMGGMNPQQMQSNFMYMQQQNGNMGMQGNGAANNNPNMALQQQQQMMMMQQAQQQQMAAQRPVAINMQGFPVPVAAGAPSNTNQQMGMMNQFQMGNSATMMPMGGQPSAQVTHNRPGQTSAQQPQQNNNQDAFGQFGMNAFRS</sequence>
<dbReference type="Gene3D" id="1.10.220.150">
    <property type="entry name" value="Arf GTPase activating protein"/>
    <property type="match status" value="1"/>
</dbReference>
<dbReference type="InterPro" id="IPR051718">
    <property type="entry name" value="ARF_GTPase-activating"/>
</dbReference>
<keyword evidence="1" id="KW-0479">Metal-binding</keyword>
<dbReference type="PROSITE" id="PS50115">
    <property type="entry name" value="ARFGAP"/>
    <property type="match status" value="1"/>
</dbReference>
<organism evidence="4">
    <name type="scientific">Attheya septentrionalis</name>
    <dbReference type="NCBI Taxonomy" id="420275"/>
    <lineage>
        <taxon>Eukaryota</taxon>
        <taxon>Sar</taxon>
        <taxon>Stramenopiles</taxon>
        <taxon>Ochrophyta</taxon>
        <taxon>Bacillariophyta</taxon>
        <taxon>Coscinodiscophyceae</taxon>
        <taxon>Chaetocerotophycidae</taxon>
        <taxon>Chaetocerotales</taxon>
        <taxon>Attheyaceae</taxon>
        <taxon>Attheya</taxon>
    </lineage>
</organism>
<dbReference type="SUPFAM" id="SSF57863">
    <property type="entry name" value="ArfGap/RecO-like zinc finger"/>
    <property type="match status" value="1"/>
</dbReference>
<dbReference type="EMBL" id="HBHQ01021121">
    <property type="protein sequence ID" value="CAD9822408.1"/>
    <property type="molecule type" value="Transcribed_RNA"/>
</dbReference>
<feature type="region of interest" description="Disordered" evidence="2">
    <location>
        <begin position="426"/>
        <end position="473"/>
    </location>
</feature>
<name>A0A6T7J753_9STRA</name>
<dbReference type="GO" id="GO:0005737">
    <property type="term" value="C:cytoplasm"/>
    <property type="evidence" value="ECO:0007669"/>
    <property type="project" value="TreeGrafter"/>
</dbReference>
<evidence type="ECO:0000256" key="2">
    <source>
        <dbReference type="SAM" id="MobiDB-lite"/>
    </source>
</evidence>
<evidence type="ECO:0000313" key="5">
    <source>
        <dbReference type="EMBL" id="CAD9822409.1"/>
    </source>
</evidence>
<protein>
    <recommendedName>
        <fullName evidence="3">Arf-GAP domain-containing protein</fullName>
    </recommendedName>
</protein>
<proteinExistence type="predicted"/>